<reference evidence="1 2" key="1">
    <citation type="submission" date="2020-08" db="EMBL/GenBank/DDBJ databases">
        <title>Genome sequencing of Purple Non-Sulfur Bacteria from various extreme environments.</title>
        <authorList>
            <person name="Mayer M."/>
        </authorList>
    </citation>
    <scope>NUCLEOTIDE SEQUENCE [LARGE SCALE GENOMIC DNA]</scope>
    <source>
        <strain evidence="1 2">JA131</strain>
    </source>
</reference>
<protein>
    <submittedName>
        <fullName evidence="1">Uncharacterized protein</fullName>
    </submittedName>
</protein>
<evidence type="ECO:0000313" key="2">
    <source>
        <dbReference type="Proteomes" id="UP000554286"/>
    </source>
</evidence>
<dbReference type="Proteomes" id="UP000554286">
    <property type="component" value="Unassembled WGS sequence"/>
</dbReference>
<keyword evidence="2" id="KW-1185">Reference proteome</keyword>
<gene>
    <name evidence="1" type="ORF">GGD89_003295</name>
</gene>
<evidence type="ECO:0000313" key="1">
    <source>
        <dbReference type="EMBL" id="MBB4267648.1"/>
    </source>
</evidence>
<dbReference type="AlphaFoldDB" id="A0A7W6WBB3"/>
<name>A0A7W6WBB3_9PROT</name>
<accession>A0A7W6WBB3</accession>
<proteinExistence type="predicted"/>
<sequence length="87" mass="10097">MSYEQVEEAWGLIDEAVKLKEEAGKDLQPDEYWDPLFAQSDLVDLDRTKSEGGSPLAKVFLKSPYGLQFRTEYMDWIPFRHGEVKLD</sequence>
<dbReference type="RefSeq" id="WP_184047387.1">
    <property type="nucleotide sequence ID" value="NZ_JACIGK010000031.1"/>
</dbReference>
<comment type="caution">
    <text evidence="1">The sequence shown here is derived from an EMBL/GenBank/DDBJ whole genome shotgun (WGS) entry which is preliminary data.</text>
</comment>
<organism evidence="1 2">
    <name type="scientific">Roseospira visakhapatnamensis</name>
    <dbReference type="NCBI Taxonomy" id="390880"/>
    <lineage>
        <taxon>Bacteria</taxon>
        <taxon>Pseudomonadati</taxon>
        <taxon>Pseudomonadota</taxon>
        <taxon>Alphaproteobacteria</taxon>
        <taxon>Rhodospirillales</taxon>
        <taxon>Rhodospirillaceae</taxon>
        <taxon>Roseospira</taxon>
    </lineage>
</organism>
<dbReference type="EMBL" id="JACIGK010000031">
    <property type="protein sequence ID" value="MBB4267648.1"/>
    <property type="molecule type" value="Genomic_DNA"/>
</dbReference>